<dbReference type="Gene3D" id="3.40.980.10">
    <property type="entry name" value="MoaB/Mog-like domain"/>
    <property type="match status" value="1"/>
</dbReference>
<name>A0A484HG14_9BACT</name>
<dbReference type="AlphaFoldDB" id="A0A484HG14"/>
<dbReference type="NCBIfam" id="TIGR00177">
    <property type="entry name" value="molyb_syn"/>
    <property type="match status" value="1"/>
</dbReference>
<dbReference type="Pfam" id="PF00994">
    <property type="entry name" value="MoCF_biosynth"/>
    <property type="match status" value="1"/>
</dbReference>
<evidence type="ECO:0000256" key="2">
    <source>
        <dbReference type="PIRNR" id="PIRNR006443"/>
    </source>
</evidence>
<dbReference type="InterPro" id="IPR012245">
    <property type="entry name" value="MoaB"/>
</dbReference>
<dbReference type="UniPathway" id="UPA00344"/>
<keyword evidence="2" id="KW-0501">Molybdenum cofactor biosynthesis</keyword>
<protein>
    <recommendedName>
        <fullName evidence="1 2">Molybdenum cofactor biosynthesis protein B</fullName>
    </recommendedName>
</protein>
<dbReference type="CDD" id="cd00886">
    <property type="entry name" value="MogA_MoaB"/>
    <property type="match status" value="1"/>
</dbReference>
<dbReference type="SMART" id="SM00852">
    <property type="entry name" value="MoCF_biosynth"/>
    <property type="match status" value="1"/>
</dbReference>
<gene>
    <name evidence="4" type="primary">moaB</name>
    <name evidence="4" type="ORF">EPICR_30095</name>
</gene>
<dbReference type="PANTHER" id="PTHR43232:SF2">
    <property type="entry name" value="MOLYBDENUM COFACTOR BIOSYNTHESIS PROTEIN B"/>
    <property type="match status" value="1"/>
</dbReference>
<evidence type="ECO:0000313" key="4">
    <source>
        <dbReference type="EMBL" id="VEN74162.1"/>
    </source>
</evidence>
<dbReference type="EMBL" id="CAACVI010000023">
    <property type="protein sequence ID" value="VEN74162.1"/>
    <property type="molecule type" value="Genomic_DNA"/>
</dbReference>
<evidence type="ECO:0000256" key="1">
    <source>
        <dbReference type="ARBA" id="ARBA00015262"/>
    </source>
</evidence>
<comment type="similarity">
    <text evidence="2">Belongs to the MoaB/Mog family.</text>
</comment>
<dbReference type="InterPro" id="IPR036425">
    <property type="entry name" value="MoaB/Mog-like_dom_sf"/>
</dbReference>
<sequence length="169" mass="18295">MTASVTAHKKKAPRELRVAILTVSTTRGLAEDKSGKWMAGQAARNGFRVVFHDVAPDDADVIRNEAASIIENYRPHALLVSGGTGVSPKDVTIEALRPVFEKEMTAFAAIFAQLSYERIDSAAILSRAAAGIWKNAVIFCMPGSIKACKLACKHIIFPELGHVAKHLQE</sequence>
<accession>A0A484HG14</accession>
<dbReference type="PANTHER" id="PTHR43232">
    <property type="entry name" value="MOLYBDENUM COFACTOR BIOSYNTHESIS PROTEIN B"/>
    <property type="match status" value="1"/>
</dbReference>
<evidence type="ECO:0000259" key="3">
    <source>
        <dbReference type="SMART" id="SM00852"/>
    </source>
</evidence>
<organism evidence="4">
    <name type="scientific">uncultured Desulfobacteraceae bacterium</name>
    <dbReference type="NCBI Taxonomy" id="218296"/>
    <lineage>
        <taxon>Bacteria</taxon>
        <taxon>Pseudomonadati</taxon>
        <taxon>Thermodesulfobacteriota</taxon>
        <taxon>Desulfobacteria</taxon>
        <taxon>Desulfobacterales</taxon>
        <taxon>Desulfobacteraceae</taxon>
        <taxon>environmental samples</taxon>
    </lineage>
</organism>
<reference evidence="4" key="1">
    <citation type="submission" date="2019-01" db="EMBL/GenBank/DDBJ databases">
        <authorList>
            <consortium name="Genoscope - CEA"/>
            <person name="William W."/>
        </authorList>
    </citation>
    <scope>NUCLEOTIDE SEQUENCE</scope>
    <source>
        <strain evidence="4">CR-1</strain>
    </source>
</reference>
<feature type="domain" description="MoaB/Mog" evidence="3">
    <location>
        <begin position="19"/>
        <end position="163"/>
    </location>
</feature>
<proteinExistence type="inferred from homology"/>
<comment type="pathway">
    <text evidence="2">Cofactor biosynthesis; molybdopterin biosynthesis.</text>
</comment>
<dbReference type="GO" id="GO:0006777">
    <property type="term" value="P:Mo-molybdopterin cofactor biosynthetic process"/>
    <property type="evidence" value="ECO:0007669"/>
    <property type="project" value="UniProtKB-UniRule"/>
</dbReference>
<dbReference type="PIRSF" id="PIRSF006443">
    <property type="entry name" value="MoaB"/>
    <property type="match status" value="1"/>
</dbReference>
<dbReference type="GO" id="GO:0005829">
    <property type="term" value="C:cytosol"/>
    <property type="evidence" value="ECO:0007669"/>
    <property type="project" value="TreeGrafter"/>
</dbReference>
<dbReference type="InterPro" id="IPR001453">
    <property type="entry name" value="MoaB/Mog_dom"/>
</dbReference>
<comment type="function">
    <text evidence="2">May be involved in the biosynthesis of molybdopterin.</text>
</comment>
<dbReference type="SUPFAM" id="SSF53218">
    <property type="entry name" value="Molybdenum cofactor biosynthesis proteins"/>
    <property type="match status" value="1"/>
</dbReference>